<name>A0A066V0D0_9VIBR</name>
<evidence type="ECO:0008006" key="3">
    <source>
        <dbReference type="Google" id="ProtNLM"/>
    </source>
</evidence>
<dbReference type="InterPro" id="IPR019650">
    <property type="entry name" value="DUF2513"/>
</dbReference>
<evidence type="ECO:0000313" key="1">
    <source>
        <dbReference type="EMBL" id="KDN29998.1"/>
    </source>
</evidence>
<protein>
    <recommendedName>
        <fullName evidence="3">DUF2513 domain-containing protein</fullName>
    </recommendedName>
</protein>
<dbReference type="RefSeq" id="WP_050487294.1">
    <property type="nucleotide sequence ID" value="NZ_JFFR01000002.1"/>
</dbReference>
<reference evidence="1 2" key="1">
    <citation type="submission" date="2014-02" db="EMBL/GenBank/DDBJ databases">
        <title>Vibrio fortis Dalian14 Genome Sequencing.</title>
        <authorList>
            <person name="Wang Y."/>
            <person name="Song L."/>
            <person name="Liu G."/>
            <person name="Ding J."/>
        </authorList>
    </citation>
    <scope>NUCLEOTIDE SEQUENCE [LARGE SCALE GENOMIC DNA]</scope>
    <source>
        <strain evidence="1 2">Dalian14</strain>
    </source>
</reference>
<gene>
    <name evidence="1" type="ORF">VFDL14_04485</name>
</gene>
<organism evidence="1 2">
    <name type="scientific">Vibrio fortis</name>
    <dbReference type="NCBI Taxonomy" id="212667"/>
    <lineage>
        <taxon>Bacteria</taxon>
        <taxon>Pseudomonadati</taxon>
        <taxon>Pseudomonadota</taxon>
        <taxon>Gammaproteobacteria</taxon>
        <taxon>Vibrionales</taxon>
        <taxon>Vibrionaceae</taxon>
        <taxon>Vibrio</taxon>
    </lineage>
</organism>
<sequence>MKRDMDLIRKLVLFIEEKEDDHPIIKAPFEGYSNLQLEEHYHLLFEAGLVRCETICSNSTPSRVVKVIPFSLTWEGHEFADAVRNETIWEKAKEKIISQVGGLPFDVLKGVLIGMCREVVQGSQ</sequence>
<dbReference type="Pfam" id="PF10711">
    <property type="entry name" value="DUF2513"/>
    <property type="match status" value="1"/>
</dbReference>
<proteinExistence type="predicted"/>
<dbReference type="AlphaFoldDB" id="A0A066V0D0"/>
<dbReference type="STRING" id="212667.VFDL14_04485"/>
<dbReference type="OrthoDB" id="307608at2"/>
<evidence type="ECO:0000313" key="2">
    <source>
        <dbReference type="Proteomes" id="UP000027219"/>
    </source>
</evidence>
<accession>A0A066V0D0</accession>
<dbReference type="EMBL" id="JFFR01000002">
    <property type="protein sequence ID" value="KDN29998.1"/>
    <property type="molecule type" value="Genomic_DNA"/>
</dbReference>
<keyword evidence="2" id="KW-1185">Reference proteome</keyword>
<dbReference type="Proteomes" id="UP000027219">
    <property type="component" value="Unassembled WGS sequence"/>
</dbReference>
<comment type="caution">
    <text evidence="1">The sequence shown here is derived from an EMBL/GenBank/DDBJ whole genome shotgun (WGS) entry which is preliminary data.</text>
</comment>